<comment type="caution">
    <text evidence="1">The sequence shown here is derived from an EMBL/GenBank/DDBJ whole genome shotgun (WGS) entry which is preliminary data.</text>
</comment>
<dbReference type="RefSeq" id="WP_008278901.1">
    <property type="nucleotide sequence ID" value="NZ_AAXW01000118.1"/>
</dbReference>
<name>A3IZT7_9CHRO</name>
<proteinExistence type="predicted"/>
<sequence>MNVKELCDRYKLQSRKSLYSRLEAAGLKLPKDDDGKAYATEQMIQQLDDLDQHLKNGGSLKNYTPVTSVTTHLEITDNGNLLDNTTQTTQLTTQMSREELLEIIEVLGGAIASRLQPIDSIAYNHSLEQAQEQNWILSSKEVKQLIGIKPSCSKGENVFTRGCWSFTKAGKIGNQTGWRVKKIVED</sequence>
<evidence type="ECO:0000313" key="1">
    <source>
        <dbReference type="EMBL" id="EAZ88013.1"/>
    </source>
</evidence>
<reference evidence="1 2" key="1">
    <citation type="submission" date="2007-03" db="EMBL/GenBank/DDBJ databases">
        <authorList>
            <person name="Stal L."/>
            <person name="Ferriera S."/>
            <person name="Johnson J."/>
            <person name="Kravitz S."/>
            <person name="Beeson K."/>
            <person name="Sutton G."/>
            <person name="Rogers Y.-H."/>
            <person name="Friedman R."/>
            <person name="Frazier M."/>
            <person name="Venter J.C."/>
        </authorList>
    </citation>
    <scope>NUCLEOTIDE SEQUENCE [LARGE SCALE GENOMIC DNA]</scope>
    <source>
        <strain evidence="1 2">CCY0110</strain>
    </source>
</reference>
<gene>
    <name evidence="1" type="ORF">CY0110_04957</name>
</gene>
<dbReference type="OrthoDB" id="424869at2"/>
<evidence type="ECO:0000313" key="2">
    <source>
        <dbReference type="Proteomes" id="UP000003781"/>
    </source>
</evidence>
<organism evidence="1 2">
    <name type="scientific">Crocosphaera chwakensis CCY0110</name>
    <dbReference type="NCBI Taxonomy" id="391612"/>
    <lineage>
        <taxon>Bacteria</taxon>
        <taxon>Bacillati</taxon>
        <taxon>Cyanobacteriota</taxon>
        <taxon>Cyanophyceae</taxon>
        <taxon>Oscillatoriophycideae</taxon>
        <taxon>Chroococcales</taxon>
        <taxon>Aphanothecaceae</taxon>
        <taxon>Crocosphaera</taxon>
        <taxon>Crocosphaera chwakensis</taxon>
    </lineage>
</organism>
<protein>
    <submittedName>
        <fullName evidence="1">Uncharacterized protein</fullName>
    </submittedName>
</protein>
<dbReference type="EMBL" id="AAXW01000118">
    <property type="protein sequence ID" value="EAZ88013.1"/>
    <property type="molecule type" value="Genomic_DNA"/>
</dbReference>
<dbReference type="AlphaFoldDB" id="A3IZT7"/>
<dbReference type="Proteomes" id="UP000003781">
    <property type="component" value="Unassembled WGS sequence"/>
</dbReference>
<accession>A3IZT7</accession>
<keyword evidence="2" id="KW-1185">Reference proteome</keyword>
<dbReference type="eggNOG" id="COG1846">
    <property type="taxonomic scope" value="Bacteria"/>
</dbReference>